<dbReference type="PROSITE" id="PS51352">
    <property type="entry name" value="THIOREDOXIN_2"/>
    <property type="match status" value="1"/>
</dbReference>
<accession>A0A9N9MIU9</accession>
<dbReference type="Pfam" id="PF13848">
    <property type="entry name" value="Thioredoxin_6"/>
    <property type="match status" value="1"/>
</dbReference>
<sequence>MVNLVSYKFQVFTVFTVTCIFYNPTDSEAVKLTQQNFDNIIASNELVFINFYADWCRFSSILMPIFDEAATAVAKEYPEAGKVVMGKVDCDKESSIATRFHITKYPTLKLIRNGQPAKKEYRGQRSVEAFTEYITKQLEDPIKEFKQLNELSKLESNKRIIIGYFDRRDQPEYQMFRRVATNLKDDCQFHVGFEEASRSMHPPGTPIIVFRPDKDRSTDLDETYPGSLSNFDELHIWTQEKCVPLIREITFENAEELTEEGLPFLILFHSPDDKDNIKKFNELVKTELLSEKQSINFLTADGKQFAHPLHHLGKSHADLPLIAIDSFRHMYLFPKFEDMEIPGKLKQFIQDLYSGKLHREFHYGPDTDSETEGQPTKPPESTFRKLAPSKNRYTLLRDEL</sequence>
<dbReference type="PANTHER" id="PTHR46295:SF1">
    <property type="entry name" value="ENDOPLASMIC RETICULUM RESIDENT PROTEIN 44"/>
    <property type="match status" value="1"/>
</dbReference>
<dbReference type="InterPro" id="IPR052643">
    <property type="entry name" value="ERP44"/>
</dbReference>
<dbReference type="GO" id="GO:0005793">
    <property type="term" value="C:endoplasmic reticulum-Golgi intermediate compartment"/>
    <property type="evidence" value="ECO:0007669"/>
    <property type="project" value="TreeGrafter"/>
</dbReference>
<dbReference type="PANTHER" id="PTHR46295">
    <property type="entry name" value="ENDOPLASMIC RETICULUM RESIDENT PROTEIN 44"/>
    <property type="match status" value="1"/>
</dbReference>
<gene>
    <name evidence="3" type="ORF">CEUTPL_LOCUS1893</name>
</gene>
<dbReference type="GO" id="GO:0005789">
    <property type="term" value="C:endoplasmic reticulum membrane"/>
    <property type="evidence" value="ECO:0007669"/>
    <property type="project" value="TreeGrafter"/>
</dbReference>
<dbReference type="Proteomes" id="UP001152799">
    <property type="component" value="Chromosome 1"/>
</dbReference>
<organism evidence="3 4">
    <name type="scientific">Ceutorhynchus assimilis</name>
    <name type="common">cabbage seed weevil</name>
    <dbReference type="NCBI Taxonomy" id="467358"/>
    <lineage>
        <taxon>Eukaryota</taxon>
        <taxon>Metazoa</taxon>
        <taxon>Ecdysozoa</taxon>
        <taxon>Arthropoda</taxon>
        <taxon>Hexapoda</taxon>
        <taxon>Insecta</taxon>
        <taxon>Pterygota</taxon>
        <taxon>Neoptera</taxon>
        <taxon>Endopterygota</taxon>
        <taxon>Coleoptera</taxon>
        <taxon>Polyphaga</taxon>
        <taxon>Cucujiformia</taxon>
        <taxon>Curculionidae</taxon>
        <taxon>Ceutorhynchinae</taxon>
        <taxon>Ceutorhynchus</taxon>
    </lineage>
</organism>
<dbReference type="EMBL" id="OU892277">
    <property type="protein sequence ID" value="CAG9761186.1"/>
    <property type="molecule type" value="Genomic_DNA"/>
</dbReference>
<dbReference type="Gene3D" id="3.40.30.10">
    <property type="entry name" value="Glutaredoxin"/>
    <property type="match status" value="3"/>
</dbReference>
<dbReference type="InterPro" id="IPR013766">
    <property type="entry name" value="Thioredoxin_domain"/>
</dbReference>
<dbReference type="GO" id="GO:0006457">
    <property type="term" value="P:protein folding"/>
    <property type="evidence" value="ECO:0007669"/>
    <property type="project" value="TreeGrafter"/>
</dbReference>
<proteinExistence type="predicted"/>
<dbReference type="CDD" id="cd02996">
    <property type="entry name" value="PDI_a_ERp44"/>
    <property type="match status" value="1"/>
</dbReference>
<dbReference type="Pfam" id="PF00085">
    <property type="entry name" value="Thioredoxin"/>
    <property type="match status" value="1"/>
</dbReference>
<evidence type="ECO:0000256" key="1">
    <source>
        <dbReference type="SAM" id="MobiDB-lite"/>
    </source>
</evidence>
<name>A0A9N9MIU9_9CUCU</name>
<dbReference type="GO" id="GO:0003756">
    <property type="term" value="F:protein disulfide isomerase activity"/>
    <property type="evidence" value="ECO:0007669"/>
    <property type="project" value="TreeGrafter"/>
</dbReference>
<dbReference type="InterPro" id="IPR036249">
    <property type="entry name" value="Thioredoxin-like_sf"/>
</dbReference>
<evidence type="ECO:0000259" key="2">
    <source>
        <dbReference type="PROSITE" id="PS51352"/>
    </source>
</evidence>
<keyword evidence="4" id="KW-1185">Reference proteome</keyword>
<dbReference type="OrthoDB" id="294696at2759"/>
<dbReference type="CDD" id="cd03072">
    <property type="entry name" value="PDI_b'_ERp44"/>
    <property type="match status" value="1"/>
</dbReference>
<feature type="region of interest" description="Disordered" evidence="1">
    <location>
        <begin position="363"/>
        <end position="385"/>
    </location>
</feature>
<dbReference type="FunFam" id="3.40.30.10:FF:000074">
    <property type="entry name" value="endoplasmic reticulum resident protein 44"/>
    <property type="match status" value="1"/>
</dbReference>
<protein>
    <recommendedName>
        <fullName evidence="2">Thioredoxin domain-containing protein</fullName>
    </recommendedName>
</protein>
<dbReference type="AlphaFoldDB" id="A0A9N9MIU9"/>
<dbReference type="SUPFAM" id="SSF52833">
    <property type="entry name" value="Thioredoxin-like"/>
    <property type="match status" value="3"/>
</dbReference>
<feature type="domain" description="Thioredoxin" evidence="2">
    <location>
        <begin position="3"/>
        <end position="139"/>
    </location>
</feature>
<reference evidence="3" key="1">
    <citation type="submission" date="2022-01" db="EMBL/GenBank/DDBJ databases">
        <authorList>
            <person name="King R."/>
        </authorList>
    </citation>
    <scope>NUCLEOTIDE SEQUENCE</scope>
</reference>
<evidence type="ECO:0000313" key="4">
    <source>
        <dbReference type="Proteomes" id="UP001152799"/>
    </source>
</evidence>
<dbReference type="InterPro" id="IPR041862">
    <property type="entry name" value="ERp44_PDI_b_2"/>
</dbReference>
<dbReference type="FunFam" id="3.40.30.10:FF:000051">
    <property type="entry name" value="endoplasmic reticulum resident protein 44"/>
    <property type="match status" value="1"/>
</dbReference>
<evidence type="ECO:0000313" key="3">
    <source>
        <dbReference type="EMBL" id="CAG9761186.1"/>
    </source>
</evidence>